<proteinExistence type="inferred from homology"/>
<dbReference type="PANTHER" id="PTHR46847:SF1">
    <property type="entry name" value="D-ALLOSE-BINDING PERIPLASMIC PROTEIN-RELATED"/>
    <property type="match status" value="1"/>
</dbReference>
<sequence>MRASDYKAQVAGSANNTGGVEAGCTPIAKGKKPYIAIISKGFQHQFWQAVNAGAKKQAAKEGATITFNGPATEAEVQAQIDMLKTAITKSPDAVGFAALDSKAAAPIMTQLQQSKTPVIAFDSGVDSPVPLTTAATDSRTAAAAAAKHLAEKIGYQGTVGLVVHDQTSSSGIDRRDGFVDWMTKNAPKVKLLTPQYGGGDVSKSANLAKSLLAAHPDLAGIYGTNEGAAAGVVQGVKESGNSKVVVVGFDSGGAQLDAIRSGLEYGAITQNPIGIGEQVVASAMKALRCQPLPKKIDTGYFWYDKTNIDSPKIKPLLYR</sequence>
<organism evidence="5 6">
    <name type="scientific">Flexivirga aerilata</name>
    <dbReference type="NCBI Taxonomy" id="1656889"/>
    <lineage>
        <taxon>Bacteria</taxon>
        <taxon>Bacillati</taxon>
        <taxon>Actinomycetota</taxon>
        <taxon>Actinomycetes</taxon>
        <taxon>Micrococcales</taxon>
        <taxon>Dermacoccaceae</taxon>
        <taxon>Flexivirga</taxon>
    </lineage>
</organism>
<dbReference type="AlphaFoldDB" id="A0A849ARE1"/>
<evidence type="ECO:0000256" key="1">
    <source>
        <dbReference type="ARBA" id="ARBA00004196"/>
    </source>
</evidence>
<comment type="subcellular location">
    <subcellularLocation>
        <location evidence="1">Cell envelope</location>
    </subcellularLocation>
</comment>
<feature type="domain" description="Periplasmic binding protein" evidence="4">
    <location>
        <begin position="35"/>
        <end position="288"/>
    </location>
</feature>
<evidence type="ECO:0000313" key="6">
    <source>
        <dbReference type="Proteomes" id="UP000557772"/>
    </source>
</evidence>
<keyword evidence="3" id="KW-0732">Signal</keyword>
<comment type="caution">
    <text evidence="5">The sequence shown here is derived from an EMBL/GenBank/DDBJ whole genome shotgun (WGS) entry which is preliminary data.</text>
</comment>
<dbReference type="EMBL" id="JABENB010000001">
    <property type="protein sequence ID" value="NNG39332.1"/>
    <property type="molecule type" value="Genomic_DNA"/>
</dbReference>
<dbReference type="SUPFAM" id="SSF53822">
    <property type="entry name" value="Periplasmic binding protein-like I"/>
    <property type="match status" value="1"/>
</dbReference>
<dbReference type="Pfam" id="PF13407">
    <property type="entry name" value="Peripla_BP_4"/>
    <property type="match status" value="1"/>
</dbReference>
<evidence type="ECO:0000256" key="3">
    <source>
        <dbReference type="ARBA" id="ARBA00022729"/>
    </source>
</evidence>
<dbReference type="CDD" id="cd20005">
    <property type="entry name" value="PBP1_ABC_sugar_binding-like"/>
    <property type="match status" value="1"/>
</dbReference>
<keyword evidence="6" id="KW-1185">Reference proteome</keyword>
<accession>A0A849ARE1</accession>
<evidence type="ECO:0000256" key="2">
    <source>
        <dbReference type="ARBA" id="ARBA00007639"/>
    </source>
</evidence>
<protein>
    <submittedName>
        <fullName evidence="5">ABC transporter substrate-binding protein</fullName>
    </submittedName>
</protein>
<dbReference type="PANTHER" id="PTHR46847">
    <property type="entry name" value="D-ALLOSE-BINDING PERIPLASMIC PROTEIN-RELATED"/>
    <property type="match status" value="1"/>
</dbReference>
<reference evidence="5 6" key="1">
    <citation type="submission" date="2020-05" db="EMBL/GenBank/DDBJ databases">
        <title>Flexivirga sp. ID2601S isolated from air conditioner.</title>
        <authorList>
            <person name="Kim D.H."/>
        </authorList>
    </citation>
    <scope>NUCLEOTIDE SEQUENCE [LARGE SCALE GENOMIC DNA]</scope>
    <source>
        <strain evidence="5 6">ID2601S</strain>
    </source>
</reference>
<name>A0A849ARE1_9MICO</name>
<dbReference type="Gene3D" id="3.40.50.2300">
    <property type="match status" value="2"/>
</dbReference>
<dbReference type="InterPro" id="IPR025997">
    <property type="entry name" value="SBP_2_dom"/>
</dbReference>
<comment type="similarity">
    <text evidence="2">Belongs to the bacterial solute-binding protein 2 family.</text>
</comment>
<dbReference type="GO" id="GO:0030246">
    <property type="term" value="F:carbohydrate binding"/>
    <property type="evidence" value="ECO:0007669"/>
    <property type="project" value="UniProtKB-ARBA"/>
</dbReference>
<evidence type="ECO:0000313" key="5">
    <source>
        <dbReference type="EMBL" id="NNG39332.1"/>
    </source>
</evidence>
<dbReference type="GO" id="GO:0030313">
    <property type="term" value="C:cell envelope"/>
    <property type="evidence" value="ECO:0007669"/>
    <property type="project" value="UniProtKB-SubCell"/>
</dbReference>
<evidence type="ECO:0000259" key="4">
    <source>
        <dbReference type="Pfam" id="PF13407"/>
    </source>
</evidence>
<gene>
    <name evidence="5" type="ORF">HJ588_08595</name>
</gene>
<dbReference type="Proteomes" id="UP000557772">
    <property type="component" value="Unassembled WGS sequence"/>
</dbReference>
<dbReference type="InterPro" id="IPR028082">
    <property type="entry name" value="Peripla_BP_I"/>
</dbReference>